<reference evidence="1" key="1">
    <citation type="submission" date="2021-03" db="EMBL/GenBank/DDBJ databases">
        <authorList>
            <consortium name="DOE Joint Genome Institute"/>
            <person name="Ahrendt S."/>
            <person name="Looney B.P."/>
            <person name="Miyauchi S."/>
            <person name="Morin E."/>
            <person name="Drula E."/>
            <person name="Courty P.E."/>
            <person name="Chicoki N."/>
            <person name="Fauchery L."/>
            <person name="Kohler A."/>
            <person name="Kuo A."/>
            <person name="Labutti K."/>
            <person name="Pangilinan J."/>
            <person name="Lipzen A."/>
            <person name="Riley R."/>
            <person name="Andreopoulos W."/>
            <person name="He G."/>
            <person name="Johnson J."/>
            <person name="Barry K.W."/>
            <person name="Grigoriev I.V."/>
            <person name="Nagy L."/>
            <person name="Hibbett D."/>
            <person name="Henrissat B."/>
            <person name="Matheny P.B."/>
            <person name="Labbe J."/>
            <person name="Martin F."/>
        </authorList>
    </citation>
    <scope>NUCLEOTIDE SEQUENCE</scope>
    <source>
        <strain evidence="1">HHB10654</strain>
    </source>
</reference>
<comment type="caution">
    <text evidence="1">The sequence shown here is derived from an EMBL/GenBank/DDBJ whole genome shotgun (WGS) entry which is preliminary data.</text>
</comment>
<reference evidence="1" key="2">
    <citation type="journal article" date="2022" name="New Phytol.">
        <title>Evolutionary transition to the ectomycorrhizal habit in the genomes of a hyperdiverse lineage of mushroom-forming fungi.</title>
        <authorList>
            <person name="Looney B."/>
            <person name="Miyauchi S."/>
            <person name="Morin E."/>
            <person name="Drula E."/>
            <person name="Courty P.E."/>
            <person name="Kohler A."/>
            <person name="Kuo A."/>
            <person name="LaButti K."/>
            <person name="Pangilinan J."/>
            <person name="Lipzen A."/>
            <person name="Riley R."/>
            <person name="Andreopoulos W."/>
            <person name="He G."/>
            <person name="Johnson J."/>
            <person name="Nolan M."/>
            <person name="Tritt A."/>
            <person name="Barry K.W."/>
            <person name="Grigoriev I.V."/>
            <person name="Nagy L.G."/>
            <person name="Hibbett D."/>
            <person name="Henrissat B."/>
            <person name="Matheny P.B."/>
            <person name="Labbe J."/>
            <person name="Martin F.M."/>
        </authorList>
    </citation>
    <scope>NUCLEOTIDE SEQUENCE</scope>
    <source>
        <strain evidence="1">HHB10654</strain>
    </source>
</reference>
<gene>
    <name evidence="1" type="ORF">BV25DRAFT_1922889</name>
</gene>
<sequence>MLWIVFPPPLATQPFSHTAILAYGLVYPASHGRICLREGQLATAVHDHEGRDTIHHPAGTGSGKTMQNEKSSRDGVDIMRRNGCPGT</sequence>
<dbReference type="EMBL" id="MU277600">
    <property type="protein sequence ID" value="KAI0054239.1"/>
    <property type="molecule type" value="Genomic_DNA"/>
</dbReference>
<accession>A0ACB8SD38</accession>
<keyword evidence="2" id="KW-1185">Reference proteome</keyword>
<proteinExistence type="predicted"/>
<protein>
    <submittedName>
        <fullName evidence="1">Uncharacterized protein</fullName>
    </submittedName>
</protein>
<organism evidence="1 2">
    <name type="scientific">Artomyces pyxidatus</name>
    <dbReference type="NCBI Taxonomy" id="48021"/>
    <lineage>
        <taxon>Eukaryota</taxon>
        <taxon>Fungi</taxon>
        <taxon>Dikarya</taxon>
        <taxon>Basidiomycota</taxon>
        <taxon>Agaricomycotina</taxon>
        <taxon>Agaricomycetes</taxon>
        <taxon>Russulales</taxon>
        <taxon>Auriscalpiaceae</taxon>
        <taxon>Artomyces</taxon>
    </lineage>
</organism>
<evidence type="ECO:0000313" key="2">
    <source>
        <dbReference type="Proteomes" id="UP000814140"/>
    </source>
</evidence>
<evidence type="ECO:0000313" key="1">
    <source>
        <dbReference type="EMBL" id="KAI0054239.1"/>
    </source>
</evidence>
<name>A0ACB8SD38_9AGAM</name>
<dbReference type="Proteomes" id="UP000814140">
    <property type="component" value="Unassembled WGS sequence"/>
</dbReference>